<dbReference type="Pfam" id="PF01192">
    <property type="entry name" value="RNA_pol_Rpb6"/>
    <property type="match status" value="1"/>
</dbReference>
<dbReference type="SMART" id="SM01409">
    <property type="entry name" value="RNA_pol_Rpb6"/>
    <property type="match status" value="1"/>
</dbReference>
<keyword evidence="5 11" id="KW-0808">Transferase</keyword>
<dbReference type="EMBL" id="CP136865">
    <property type="protein sequence ID" value="WOJ97489.1"/>
    <property type="molecule type" value="Genomic_DNA"/>
</dbReference>
<comment type="catalytic activity">
    <reaction evidence="10 11">
        <text>RNA(n) + a ribonucleoside 5'-triphosphate = RNA(n+1) + diphosphate</text>
        <dbReference type="Rhea" id="RHEA:21248"/>
        <dbReference type="Rhea" id="RHEA-COMP:14527"/>
        <dbReference type="Rhea" id="RHEA-COMP:17342"/>
        <dbReference type="ChEBI" id="CHEBI:33019"/>
        <dbReference type="ChEBI" id="CHEBI:61557"/>
        <dbReference type="ChEBI" id="CHEBI:140395"/>
        <dbReference type="EC" id="2.7.7.6"/>
    </reaction>
</comment>
<dbReference type="Proteomes" id="UP001626549">
    <property type="component" value="Chromosome"/>
</dbReference>
<dbReference type="InterPro" id="IPR036161">
    <property type="entry name" value="RPB6/omega-like_sf"/>
</dbReference>
<sequence length="86" mass="9482">MARVTVEDCLESVDNRFELVMVASKRARQLATGGKDPLVQEESDKPTVVALREIAEGLVTPDMLNREDELDAEEELAEVMGASESF</sequence>
<dbReference type="GO" id="GO:0003899">
    <property type="term" value="F:DNA-directed RNA polymerase activity"/>
    <property type="evidence" value="ECO:0007669"/>
    <property type="project" value="UniProtKB-EC"/>
</dbReference>
<dbReference type="GO" id="GO:0000428">
    <property type="term" value="C:DNA-directed RNA polymerase complex"/>
    <property type="evidence" value="ECO:0007669"/>
    <property type="project" value="UniProtKB-KW"/>
</dbReference>
<accession>A0ABZ0IG25</accession>
<comment type="similarity">
    <text evidence="1 11">Belongs to the RNA polymerase subunit omega family.</text>
</comment>
<evidence type="ECO:0000256" key="8">
    <source>
        <dbReference type="ARBA" id="ARBA00029924"/>
    </source>
</evidence>
<comment type="subunit">
    <text evidence="11">The RNAP catalytic core consists of 2 alpha, 1 beta, 1 beta' and 1 omega subunit. When a sigma factor is associated with the core the holoenzyme is formed, which can initiate transcription.</text>
</comment>
<dbReference type="Gene3D" id="3.90.940.10">
    <property type="match status" value="1"/>
</dbReference>
<organism evidence="12 13">
    <name type="scientific">Congregibacter brevis</name>
    <dbReference type="NCBI Taxonomy" id="3081201"/>
    <lineage>
        <taxon>Bacteria</taxon>
        <taxon>Pseudomonadati</taxon>
        <taxon>Pseudomonadota</taxon>
        <taxon>Gammaproteobacteria</taxon>
        <taxon>Cellvibrionales</taxon>
        <taxon>Halieaceae</taxon>
        <taxon>Congregibacter</taxon>
    </lineage>
</organism>
<dbReference type="PANTHER" id="PTHR34476:SF1">
    <property type="entry name" value="DNA-DIRECTED RNA POLYMERASE SUBUNIT OMEGA"/>
    <property type="match status" value="1"/>
</dbReference>
<protein>
    <recommendedName>
        <fullName evidence="3 11">DNA-directed RNA polymerase subunit omega</fullName>
        <shortName evidence="11">RNAP omega subunit</shortName>
        <ecNumber evidence="2 11">2.7.7.6</ecNumber>
    </recommendedName>
    <alternativeName>
        <fullName evidence="9 11">RNA polymerase omega subunit</fullName>
    </alternativeName>
    <alternativeName>
        <fullName evidence="8 11">Transcriptase subunit omega</fullName>
    </alternativeName>
</protein>
<dbReference type="NCBIfam" id="TIGR00690">
    <property type="entry name" value="rpoZ"/>
    <property type="match status" value="1"/>
</dbReference>
<dbReference type="EC" id="2.7.7.6" evidence="2 11"/>
<evidence type="ECO:0000256" key="5">
    <source>
        <dbReference type="ARBA" id="ARBA00022679"/>
    </source>
</evidence>
<evidence type="ECO:0000256" key="7">
    <source>
        <dbReference type="ARBA" id="ARBA00023163"/>
    </source>
</evidence>
<evidence type="ECO:0000256" key="2">
    <source>
        <dbReference type="ARBA" id="ARBA00012418"/>
    </source>
</evidence>
<evidence type="ECO:0000313" key="13">
    <source>
        <dbReference type="Proteomes" id="UP001626549"/>
    </source>
</evidence>
<evidence type="ECO:0000256" key="1">
    <source>
        <dbReference type="ARBA" id="ARBA00006711"/>
    </source>
</evidence>
<evidence type="ECO:0000313" key="12">
    <source>
        <dbReference type="EMBL" id="WOJ97489.1"/>
    </source>
</evidence>
<evidence type="ECO:0000256" key="10">
    <source>
        <dbReference type="ARBA" id="ARBA00048552"/>
    </source>
</evidence>
<dbReference type="HAMAP" id="MF_00366">
    <property type="entry name" value="RNApol_bact_RpoZ"/>
    <property type="match status" value="1"/>
</dbReference>
<dbReference type="InterPro" id="IPR006110">
    <property type="entry name" value="Pol_omega/Rpo6/RPB6"/>
</dbReference>
<keyword evidence="6 11" id="KW-0548">Nucleotidyltransferase</keyword>
<name>A0ABZ0IG25_9GAMM</name>
<gene>
    <name evidence="11 12" type="primary">rpoZ</name>
    <name evidence="12" type="ORF">R0137_02695</name>
</gene>
<comment type="function">
    <text evidence="11">Promotes RNA polymerase assembly. Latches the N- and C-terminal regions of the beta' subunit thereby facilitating its interaction with the beta and alpha subunits.</text>
</comment>
<dbReference type="PANTHER" id="PTHR34476">
    <property type="entry name" value="DNA-DIRECTED RNA POLYMERASE SUBUNIT OMEGA"/>
    <property type="match status" value="1"/>
</dbReference>
<dbReference type="SUPFAM" id="SSF63562">
    <property type="entry name" value="RPB6/omega subunit-like"/>
    <property type="match status" value="1"/>
</dbReference>
<dbReference type="RefSeq" id="WP_405273704.1">
    <property type="nucleotide sequence ID" value="NZ_CP136865.1"/>
</dbReference>
<evidence type="ECO:0000256" key="4">
    <source>
        <dbReference type="ARBA" id="ARBA00022478"/>
    </source>
</evidence>
<evidence type="ECO:0000256" key="9">
    <source>
        <dbReference type="ARBA" id="ARBA00030998"/>
    </source>
</evidence>
<keyword evidence="7 11" id="KW-0804">Transcription</keyword>
<dbReference type="InterPro" id="IPR003716">
    <property type="entry name" value="DNA-dir_RNA_pol_omega"/>
</dbReference>
<proteinExistence type="inferred from homology"/>
<evidence type="ECO:0000256" key="6">
    <source>
        <dbReference type="ARBA" id="ARBA00022695"/>
    </source>
</evidence>
<reference evidence="12 13" key="1">
    <citation type="submission" date="2023-10" db="EMBL/GenBank/DDBJ databases">
        <title>Two novel species belonging to the OM43/NOR5 clade.</title>
        <authorList>
            <person name="Park M."/>
        </authorList>
    </citation>
    <scope>NUCLEOTIDE SEQUENCE [LARGE SCALE GENOMIC DNA]</scope>
    <source>
        <strain evidence="12 13">IMCC45268</strain>
    </source>
</reference>
<keyword evidence="4 11" id="KW-0240">DNA-directed RNA polymerase</keyword>
<evidence type="ECO:0000256" key="11">
    <source>
        <dbReference type="HAMAP-Rule" id="MF_00366"/>
    </source>
</evidence>
<keyword evidence="13" id="KW-1185">Reference proteome</keyword>
<evidence type="ECO:0000256" key="3">
    <source>
        <dbReference type="ARBA" id="ARBA00013725"/>
    </source>
</evidence>